<evidence type="ECO:0000313" key="2">
    <source>
        <dbReference type="Proteomes" id="UP001060771"/>
    </source>
</evidence>
<dbReference type="EMBL" id="AP026830">
    <property type="protein sequence ID" value="BDR91811.1"/>
    <property type="molecule type" value="Genomic_DNA"/>
</dbReference>
<proteinExistence type="predicted"/>
<protein>
    <recommendedName>
        <fullName evidence="3">Poly A polymerase head domain-containing protein</fullName>
    </recommendedName>
</protein>
<dbReference type="Proteomes" id="UP001060771">
    <property type="component" value="Chromosome"/>
</dbReference>
<name>A0ABN6SRY4_9CREN</name>
<sequence>MGQGTQCRSGLPRESCYIIDCIKRVSSQLGVLNDVIIIGGVAKCLAGLKCCGDVGDVDIFIKGSAVNKFWEFIRGLFECEPDETNGFRFQPVYDLHPQIINSLGIPWNPCQREYYAHPLALTINCRRHLEGYKRVNLDIVVTRDEVTRILYHEFFLYLLDRGSINNGEMVRKSHEEFMNKLPTQLLGLVEYEHLIGMHYAV</sequence>
<reference evidence="2" key="1">
    <citation type="submission" date="2022-09" db="EMBL/GenBank/DDBJ databases">
        <title>Complete genome sequence of Vulcanisaeta souniana.</title>
        <authorList>
            <person name="Kato S."/>
            <person name="Itoh T."/>
            <person name="Ohkuma M."/>
        </authorList>
    </citation>
    <scope>NUCLEOTIDE SEQUENCE [LARGE SCALE GENOMIC DNA]</scope>
    <source>
        <strain evidence="2">JCM 11219</strain>
    </source>
</reference>
<evidence type="ECO:0008006" key="3">
    <source>
        <dbReference type="Google" id="ProtNLM"/>
    </source>
</evidence>
<gene>
    <name evidence="1" type="ORF">Vsou_09040</name>
</gene>
<evidence type="ECO:0000313" key="1">
    <source>
        <dbReference type="EMBL" id="BDR91811.1"/>
    </source>
</evidence>
<accession>A0ABN6SRY4</accession>
<keyword evidence="2" id="KW-1185">Reference proteome</keyword>
<organism evidence="1 2">
    <name type="scientific">Vulcanisaeta souniana JCM 11219</name>
    <dbReference type="NCBI Taxonomy" id="1293586"/>
    <lineage>
        <taxon>Archaea</taxon>
        <taxon>Thermoproteota</taxon>
        <taxon>Thermoprotei</taxon>
        <taxon>Thermoproteales</taxon>
        <taxon>Thermoproteaceae</taxon>
        <taxon>Vulcanisaeta</taxon>
    </lineage>
</organism>